<protein>
    <submittedName>
        <fullName evidence="2">Uncharacterized protein</fullName>
    </submittedName>
</protein>
<gene>
    <name evidence="2" type="ORF">ANN_18045</name>
</gene>
<sequence length="87" mass="9664">MAGLCEGGNKPPGSLNANPKRLMQKPSGCKLVELCKKWERGQMSRHLPGSCFVCFAGTQGTEQSNRSIRAMDDRLEFESDWECSVEI</sequence>
<keyword evidence="3" id="KW-1185">Reference proteome</keyword>
<comment type="caution">
    <text evidence="2">The sequence shown here is derived from an EMBL/GenBank/DDBJ whole genome shotgun (WGS) entry which is preliminary data.</text>
</comment>
<evidence type="ECO:0000256" key="1">
    <source>
        <dbReference type="SAM" id="MobiDB-lite"/>
    </source>
</evidence>
<organism evidence="2 3">
    <name type="scientific">Periplaneta americana</name>
    <name type="common">American cockroach</name>
    <name type="synonym">Blatta americana</name>
    <dbReference type="NCBI Taxonomy" id="6978"/>
    <lineage>
        <taxon>Eukaryota</taxon>
        <taxon>Metazoa</taxon>
        <taxon>Ecdysozoa</taxon>
        <taxon>Arthropoda</taxon>
        <taxon>Hexapoda</taxon>
        <taxon>Insecta</taxon>
        <taxon>Pterygota</taxon>
        <taxon>Neoptera</taxon>
        <taxon>Polyneoptera</taxon>
        <taxon>Dictyoptera</taxon>
        <taxon>Blattodea</taxon>
        <taxon>Blattoidea</taxon>
        <taxon>Blattidae</taxon>
        <taxon>Blattinae</taxon>
        <taxon>Periplaneta</taxon>
    </lineage>
</organism>
<evidence type="ECO:0000313" key="3">
    <source>
        <dbReference type="Proteomes" id="UP001148838"/>
    </source>
</evidence>
<name>A0ABQ8SMP4_PERAM</name>
<dbReference type="EMBL" id="JAJSOF020000023">
    <property type="protein sequence ID" value="KAJ4435430.1"/>
    <property type="molecule type" value="Genomic_DNA"/>
</dbReference>
<feature type="region of interest" description="Disordered" evidence="1">
    <location>
        <begin position="1"/>
        <end position="20"/>
    </location>
</feature>
<accession>A0ABQ8SMP4</accession>
<reference evidence="2 3" key="1">
    <citation type="journal article" date="2022" name="Allergy">
        <title>Genome assembly and annotation of Periplaneta americana reveal a comprehensive cockroach allergen profile.</title>
        <authorList>
            <person name="Wang L."/>
            <person name="Xiong Q."/>
            <person name="Saelim N."/>
            <person name="Wang L."/>
            <person name="Nong W."/>
            <person name="Wan A.T."/>
            <person name="Shi M."/>
            <person name="Liu X."/>
            <person name="Cao Q."/>
            <person name="Hui J.H.L."/>
            <person name="Sookrung N."/>
            <person name="Leung T.F."/>
            <person name="Tungtrongchitr A."/>
            <person name="Tsui S.K.W."/>
        </authorList>
    </citation>
    <scope>NUCLEOTIDE SEQUENCE [LARGE SCALE GENOMIC DNA]</scope>
    <source>
        <strain evidence="2">PWHHKU_190912</strain>
    </source>
</reference>
<proteinExistence type="predicted"/>
<evidence type="ECO:0000313" key="2">
    <source>
        <dbReference type="EMBL" id="KAJ4435430.1"/>
    </source>
</evidence>
<dbReference type="Proteomes" id="UP001148838">
    <property type="component" value="Unassembled WGS sequence"/>
</dbReference>